<accession>A0A1E1WIY1</accession>
<organism evidence="1">
    <name type="scientific">Pectinophora gossypiella</name>
    <name type="common">Cotton pink bollworm</name>
    <name type="synonym">Depressaria gossypiella</name>
    <dbReference type="NCBI Taxonomy" id="13191"/>
    <lineage>
        <taxon>Eukaryota</taxon>
        <taxon>Metazoa</taxon>
        <taxon>Ecdysozoa</taxon>
        <taxon>Arthropoda</taxon>
        <taxon>Hexapoda</taxon>
        <taxon>Insecta</taxon>
        <taxon>Pterygota</taxon>
        <taxon>Neoptera</taxon>
        <taxon>Endopterygota</taxon>
        <taxon>Lepidoptera</taxon>
        <taxon>Glossata</taxon>
        <taxon>Ditrysia</taxon>
        <taxon>Gelechioidea</taxon>
        <taxon>Gelechiidae</taxon>
        <taxon>Apatetrinae</taxon>
        <taxon>Pectinophora</taxon>
    </lineage>
</organism>
<evidence type="ECO:0000313" key="1">
    <source>
        <dbReference type="EMBL" id="JAT86969.1"/>
    </source>
</evidence>
<dbReference type="EMBL" id="GDQN01004085">
    <property type="protein sequence ID" value="JAT86969.1"/>
    <property type="molecule type" value="Transcribed_RNA"/>
</dbReference>
<feature type="non-terminal residue" evidence="1">
    <location>
        <position position="1"/>
    </location>
</feature>
<sequence length="133" mass="15325">APHLHEVEGITSLPYFVQLEAQVAPNLDVIVPLKKYLMSGVENELEKIVGEVGKEILGGEVNLRLVQQNLTINEYVTLRHRNWDDVCNTTNCNDITNVVQNYVNRTLVDIDLPSLQSQEYWRFSFVSRILYHE</sequence>
<protein>
    <submittedName>
        <fullName evidence="1">Uncharacterized protein</fullName>
    </submittedName>
</protein>
<name>A0A1E1WIY1_PECGO</name>
<proteinExistence type="predicted"/>
<reference evidence="1" key="1">
    <citation type="submission" date="2015-09" db="EMBL/GenBank/DDBJ databases">
        <title>De novo assembly of Pectinophora gossypiella (Pink Bollworm) gut transcriptome.</title>
        <authorList>
            <person name="Tassone E.E."/>
        </authorList>
    </citation>
    <scope>NUCLEOTIDE SEQUENCE</scope>
</reference>
<gene>
    <name evidence="1" type="ORF">g.17447</name>
</gene>
<dbReference type="OrthoDB" id="8061355at2759"/>
<dbReference type="AlphaFoldDB" id="A0A1E1WIY1"/>
<feature type="non-terminal residue" evidence="1">
    <location>
        <position position="133"/>
    </location>
</feature>